<sequence length="125" mass="13640">MRRFVTQTLVWLIVVSLSAATPIAALTGLSHSPELALSSAPDEPVAASSYETDSHAEAAIHRIDQLFYYHDKTEEEARDASQHAKHLSPCVDALPGVQSDAVRQLLLSVSRGDHMASTVTRHLRL</sequence>
<organism evidence="1 2">
    <name type="scientific">Blastopirellula sediminis</name>
    <dbReference type="NCBI Taxonomy" id="2894196"/>
    <lineage>
        <taxon>Bacteria</taxon>
        <taxon>Pseudomonadati</taxon>
        <taxon>Planctomycetota</taxon>
        <taxon>Planctomycetia</taxon>
        <taxon>Pirellulales</taxon>
        <taxon>Pirellulaceae</taxon>
        <taxon>Blastopirellula</taxon>
    </lineage>
</organism>
<evidence type="ECO:0000313" key="2">
    <source>
        <dbReference type="Proteomes" id="UP001139103"/>
    </source>
</evidence>
<dbReference type="AlphaFoldDB" id="A0A9X1MQT7"/>
<protein>
    <submittedName>
        <fullName evidence="1">Uncharacterized protein</fullName>
    </submittedName>
</protein>
<keyword evidence="2" id="KW-1185">Reference proteome</keyword>
<dbReference type="Proteomes" id="UP001139103">
    <property type="component" value="Unassembled WGS sequence"/>
</dbReference>
<accession>A0A9X1MQT7</accession>
<dbReference type="EMBL" id="JAJKFT010000010">
    <property type="protein sequence ID" value="MCC9630680.1"/>
    <property type="molecule type" value="Genomic_DNA"/>
</dbReference>
<evidence type="ECO:0000313" key="1">
    <source>
        <dbReference type="EMBL" id="MCC9630680.1"/>
    </source>
</evidence>
<reference evidence="1" key="1">
    <citation type="submission" date="2021-11" db="EMBL/GenBank/DDBJ databases">
        <title>Genome sequence.</title>
        <authorList>
            <person name="Sun Q."/>
        </authorList>
    </citation>
    <scope>NUCLEOTIDE SEQUENCE</scope>
    <source>
        <strain evidence="1">JC732</strain>
    </source>
</reference>
<name>A0A9X1MQT7_9BACT</name>
<comment type="caution">
    <text evidence="1">The sequence shown here is derived from an EMBL/GenBank/DDBJ whole genome shotgun (WGS) entry which is preliminary data.</text>
</comment>
<dbReference type="RefSeq" id="WP_230222014.1">
    <property type="nucleotide sequence ID" value="NZ_JAJKFT010000010.1"/>
</dbReference>
<gene>
    <name evidence="1" type="ORF">LOC68_19980</name>
</gene>
<proteinExistence type="predicted"/>